<protein>
    <recommendedName>
        <fullName evidence="4">Family with sequence similarity 117 member Ba</fullName>
    </recommendedName>
</protein>
<name>A0A3B3RIF2_9TELE</name>
<dbReference type="GeneTree" id="ENSGT00950000183046"/>
<dbReference type="PANTHER" id="PTHR14972">
    <property type="entry name" value="AGAP011572-PA"/>
    <property type="match status" value="1"/>
</dbReference>
<dbReference type="AlphaFoldDB" id="A0A3B3RIF2"/>
<dbReference type="PANTHER" id="PTHR14972:SF6">
    <property type="entry name" value="PROTEIN FAM117B"/>
    <property type="match status" value="1"/>
</dbReference>
<evidence type="ECO:0000313" key="3">
    <source>
        <dbReference type="Proteomes" id="UP000261540"/>
    </source>
</evidence>
<dbReference type="Ensembl" id="ENSPKIT00000042650.1">
    <property type="protein sequence ID" value="ENSPKIP00000018123.1"/>
    <property type="gene ID" value="ENSPKIG00000003801.1"/>
</dbReference>
<reference evidence="2" key="2">
    <citation type="submission" date="2025-09" db="UniProtKB">
        <authorList>
            <consortium name="Ensembl"/>
        </authorList>
    </citation>
    <scope>IDENTIFICATION</scope>
</reference>
<proteinExistence type="predicted"/>
<reference evidence="2" key="1">
    <citation type="submission" date="2025-08" db="UniProtKB">
        <authorList>
            <consortium name="Ensembl"/>
        </authorList>
    </citation>
    <scope>IDENTIFICATION</scope>
</reference>
<keyword evidence="3" id="KW-1185">Reference proteome</keyword>
<organism evidence="2 3">
    <name type="scientific">Paramormyrops kingsleyae</name>
    <dbReference type="NCBI Taxonomy" id="1676925"/>
    <lineage>
        <taxon>Eukaryota</taxon>
        <taxon>Metazoa</taxon>
        <taxon>Chordata</taxon>
        <taxon>Craniata</taxon>
        <taxon>Vertebrata</taxon>
        <taxon>Euteleostomi</taxon>
        <taxon>Actinopterygii</taxon>
        <taxon>Neopterygii</taxon>
        <taxon>Teleostei</taxon>
        <taxon>Osteoglossocephala</taxon>
        <taxon>Osteoglossomorpha</taxon>
        <taxon>Osteoglossiformes</taxon>
        <taxon>Mormyridae</taxon>
        <taxon>Paramormyrops</taxon>
    </lineage>
</organism>
<sequence length="98" mass="10710">MSSSPRLPRDIPQFLCPDRNKVNFIPKSGSAFCLVSILKPLLPTQELTFKSSGALAMRSLSPSLGLQLGLEQEQRVSRGTCTSAPQPCLPFHLEEPES</sequence>
<keyword evidence="1" id="KW-0597">Phosphoprotein</keyword>
<accession>A0A3B3RIF2</accession>
<dbReference type="Proteomes" id="UP000261540">
    <property type="component" value="Unplaced"/>
</dbReference>
<dbReference type="InterPro" id="IPR026642">
    <property type="entry name" value="Glcci1/FAM117"/>
</dbReference>
<dbReference type="Pfam" id="PF15388">
    <property type="entry name" value="FAM117"/>
    <property type="match status" value="1"/>
</dbReference>
<evidence type="ECO:0000256" key="1">
    <source>
        <dbReference type="ARBA" id="ARBA00022553"/>
    </source>
</evidence>
<evidence type="ECO:0008006" key="4">
    <source>
        <dbReference type="Google" id="ProtNLM"/>
    </source>
</evidence>
<evidence type="ECO:0000313" key="2">
    <source>
        <dbReference type="Ensembl" id="ENSPKIP00000018123.1"/>
    </source>
</evidence>